<keyword evidence="1" id="KW-0175">Coiled coil</keyword>
<evidence type="ECO:0000256" key="1">
    <source>
        <dbReference type="SAM" id="Coils"/>
    </source>
</evidence>
<evidence type="ECO:0000313" key="3">
    <source>
        <dbReference type="Proteomes" id="UP000384372"/>
    </source>
</evidence>
<gene>
    <name evidence="2" type="ORF">F7D20_01210</name>
</gene>
<dbReference type="EMBL" id="VZAD01000013">
    <property type="protein sequence ID" value="MQP10607.1"/>
    <property type="molecule type" value="Genomic_DNA"/>
</dbReference>
<protein>
    <submittedName>
        <fullName evidence="2">DUF1566 domain-containing protein</fullName>
    </submittedName>
</protein>
<reference evidence="2 3" key="1">
    <citation type="submission" date="2019-09" db="EMBL/GenBank/DDBJ databases">
        <title>Distinct polysaccharide growth profiles of human intestinal Prevotella copri isolates.</title>
        <authorList>
            <person name="Fehlner-Peach H."/>
            <person name="Magnabosco C."/>
            <person name="Raghavan V."/>
            <person name="Scher J.U."/>
            <person name="Tett A."/>
            <person name="Cox L.M."/>
            <person name="Gottsegen C."/>
            <person name="Watters A."/>
            <person name="Wiltshire- Gordon J.D."/>
            <person name="Segata N."/>
            <person name="Bonneau R."/>
            <person name="Littman D.R."/>
        </authorList>
    </citation>
    <scope>NUCLEOTIDE SEQUENCE [LARGE SCALE GENOMIC DNA]</scope>
    <source>
        <strain evidence="3">iAQ1173</strain>
    </source>
</reference>
<evidence type="ECO:0000313" key="2">
    <source>
        <dbReference type="EMBL" id="MQP10607.1"/>
    </source>
</evidence>
<name>A0A6A7W813_9BACT</name>
<dbReference type="Proteomes" id="UP000384372">
    <property type="component" value="Unassembled WGS sequence"/>
</dbReference>
<dbReference type="AlphaFoldDB" id="A0A6A7W813"/>
<comment type="caution">
    <text evidence="2">The sequence shown here is derived from an EMBL/GenBank/DDBJ whole genome shotgun (WGS) entry which is preliminary data.</text>
</comment>
<proteinExistence type="predicted"/>
<dbReference type="RefSeq" id="WP_158462436.1">
    <property type="nucleotide sequence ID" value="NZ_VZAD01000013.1"/>
</dbReference>
<accession>A0A6A7W813</accession>
<dbReference type="OrthoDB" id="1048052at2"/>
<keyword evidence="3" id="KW-1185">Reference proteome</keyword>
<feature type="coiled-coil region" evidence="1">
    <location>
        <begin position="49"/>
        <end position="83"/>
    </location>
</feature>
<sequence>MNSYLSDLENIIINAQSGGQSLSFALKPCATEKSVFDKEVNITPLWLIRKQEAERKAKEETERTRLQQEAERKAKELAEERIRRGSTEPVDLGLSVLWASHNIGARSSEQPGIYAAWTSKKEAINMWGEDWRLPTQQEMTELMQNCQWTWTVINGMPGFQIVAANGNNIFLPAGGSCVAQQYDSYGMAGRYWSDTSDAQYADRAMYLEFSQYTGNLFSIAKAMQMVIRPVKNR</sequence>
<organism evidence="2 3">
    <name type="scientific">Segatella copri</name>
    <dbReference type="NCBI Taxonomy" id="165179"/>
    <lineage>
        <taxon>Bacteria</taxon>
        <taxon>Pseudomonadati</taxon>
        <taxon>Bacteroidota</taxon>
        <taxon>Bacteroidia</taxon>
        <taxon>Bacteroidales</taxon>
        <taxon>Prevotellaceae</taxon>
        <taxon>Segatella</taxon>
    </lineage>
</organism>